<dbReference type="GO" id="GO:0004853">
    <property type="term" value="F:uroporphyrinogen decarboxylase activity"/>
    <property type="evidence" value="ECO:0007669"/>
    <property type="project" value="InterPro"/>
</dbReference>
<dbReference type="InterPro" id="IPR000257">
    <property type="entry name" value="Uroporphyrinogen_deCOase"/>
</dbReference>
<keyword evidence="4" id="KW-1185">Reference proteome</keyword>
<dbReference type="Pfam" id="PF01208">
    <property type="entry name" value="URO-D"/>
    <property type="match status" value="1"/>
</dbReference>
<dbReference type="SUPFAM" id="SSF52833">
    <property type="entry name" value="Thioredoxin-like"/>
    <property type="match status" value="1"/>
</dbReference>
<evidence type="ECO:0000259" key="2">
    <source>
        <dbReference type="Pfam" id="PF13192"/>
    </source>
</evidence>
<dbReference type="AlphaFoldDB" id="B8CYB3"/>
<dbReference type="Pfam" id="PF13192">
    <property type="entry name" value="Thioredoxin_3"/>
    <property type="match status" value="1"/>
</dbReference>
<dbReference type="KEGG" id="hor:Hore_15330"/>
<keyword evidence="3" id="KW-0489">Methyltransferase</keyword>
<accession>B8CYB3</accession>
<feature type="domain" description="Thioredoxin-like fold" evidence="2">
    <location>
        <begin position="365"/>
        <end position="442"/>
    </location>
</feature>
<dbReference type="HOGENOM" id="CLU_040933_2_2_9"/>
<dbReference type="EMBL" id="CP001098">
    <property type="protein sequence ID" value="ACL70282.1"/>
    <property type="molecule type" value="Genomic_DNA"/>
</dbReference>
<evidence type="ECO:0000313" key="4">
    <source>
        <dbReference type="Proteomes" id="UP000000719"/>
    </source>
</evidence>
<dbReference type="eggNOG" id="COG0526">
    <property type="taxonomic scope" value="Bacteria"/>
</dbReference>
<keyword evidence="3" id="KW-0808">Transferase</keyword>
<dbReference type="STRING" id="373903.Hore_15330"/>
<protein>
    <submittedName>
        <fullName evidence="3">Methylamine-specific methylcobalamin coenzyme M methyltransferase</fullName>
    </submittedName>
</protein>
<organism evidence="3 4">
    <name type="scientific">Halothermothrix orenii (strain H 168 / OCM 544 / DSM 9562)</name>
    <dbReference type="NCBI Taxonomy" id="373903"/>
    <lineage>
        <taxon>Bacteria</taxon>
        <taxon>Bacillati</taxon>
        <taxon>Bacillota</taxon>
        <taxon>Clostridia</taxon>
        <taxon>Halanaerobiales</taxon>
        <taxon>Halothermotrichaceae</taxon>
        <taxon>Halothermothrix</taxon>
    </lineage>
</organism>
<gene>
    <name evidence="3" type="ordered locus">Hore_15330</name>
</gene>
<dbReference type="GO" id="GO:0006779">
    <property type="term" value="P:porphyrin-containing compound biosynthetic process"/>
    <property type="evidence" value="ECO:0007669"/>
    <property type="project" value="InterPro"/>
</dbReference>
<dbReference type="PANTHER" id="PTHR47099">
    <property type="entry name" value="METHYLCOBAMIDE:COM METHYLTRANSFERASE MTBA"/>
    <property type="match status" value="1"/>
</dbReference>
<evidence type="ECO:0000313" key="3">
    <source>
        <dbReference type="EMBL" id="ACL70282.1"/>
    </source>
</evidence>
<dbReference type="InterPro" id="IPR038071">
    <property type="entry name" value="UROD/MetE-like_sf"/>
</dbReference>
<dbReference type="CDD" id="cd03465">
    <property type="entry name" value="URO-D_like"/>
    <property type="match status" value="1"/>
</dbReference>
<dbReference type="InterPro" id="IPR012336">
    <property type="entry name" value="Thioredoxin-like_fold"/>
</dbReference>
<reference evidence="3 4" key="1">
    <citation type="journal article" date="2009" name="PLoS ONE">
        <title>Genome analysis of the anaerobic thermohalophilic bacterium Halothermothrix orenii.</title>
        <authorList>
            <person name="Mavromatis K."/>
            <person name="Ivanova N."/>
            <person name="Anderson I."/>
            <person name="Lykidis A."/>
            <person name="Hooper S.D."/>
            <person name="Sun H."/>
            <person name="Kunin V."/>
            <person name="Lapidus A."/>
            <person name="Hugenholtz P."/>
            <person name="Patel B."/>
            <person name="Kyrpides N.C."/>
        </authorList>
    </citation>
    <scope>NUCLEOTIDE SEQUENCE [LARGE SCALE GENOMIC DNA]</scope>
    <source>
        <strain evidence="4">H 168 / OCM 544 / DSM 9562</strain>
    </source>
</reference>
<dbReference type="Gene3D" id="3.20.20.210">
    <property type="match status" value="1"/>
</dbReference>
<dbReference type="InterPro" id="IPR036249">
    <property type="entry name" value="Thioredoxin-like_sf"/>
</dbReference>
<dbReference type="OrthoDB" id="9780425at2"/>
<name>B8CYB3_HALOH</name>
<dbReference type="GO" id="GO:0008168">
    <property type="term" value="F:methyltransferase activity"/>
    <property type="evidence" value="ECO:0007669"/>
    <property type="project" value="UniProtKB-KW"/>
</dbReference>
<dbReference type="RefSeq" id="WP_012636465.1">
    <property type="nucleotide sequence ID" value="NC_011899.1"/>
</dbReference>
<dbReference type="SUPFAM" id="SSF51726">
    <property type="entry name" value="UROD/MetE-like"/>
    <property type="match status" value="1"/>
</dbReference>
<dbReference type="Gene3D" id="3.40.30.10">
    <property type="entry name" value="Glutaredoxin"/>
    <property type="match status" value="1"/>
</dbReference>
<sequence length="448" mass="50262">MNGKEKIYNVFKNGSQKEVPWVPFAGVHAGKLKGYTAREVLTDENKLFESLKEVNKIYRPDGQPVTFDLQIEAEILGCELKWSEDSPPTVISHPLSGSEEVPDRIPARDEGRIPLVLNVMKKMKEEVGEKTALYGLLCGPFTLASHLRGTNLFMDMVLNPDYVKKLMAYTTEVARAIASYYIEAGMDVIAAVDPMVSQISPEHFKEFLNRSYTELFAFIRDEGAFSSFFVCGNASKNIEEMCLTEPDSISVDENVSLPEAKEITDKHGIVIGGNIPLTTVMLHGNQQDNMKYTVDLLNSVSRDNLIISPGCDMPYDTPVENTVAVEQAVHETEKVREMVKNYEVREEDIEVELPDYDALEKPLIEVFTLDSDTCAACTYMKAAAVEAGKHFGDKVEVVEYKYTTPENIARIKKMGVEKLPSIYINGELKFSSIVPNRRELLEEVEKCL</sequence>
<feature type="domain" description="Uroporphyrinogen decarboxylase (URO-D)" evidence="1">
    <location>
        <begin position="4"/>
        <end position="331"/>
    </location>
</feature>
<dbReference type="Proteomes" id="UP000000719">
    <property type="component" value="Chromosome"/>
</dbReference>
<dbReference type="GO" id="GO:0032259">
    <property type="term" value="P:methylation"/>
    <property type="evidence" value="ECO:0007669"/>
    <property type="project" value="UniProtKB-KW"/>
</dbReference>
<dbReference type="eggNOG" id="COG0407">
    <property type="taxonomic scope" value="Bacteria"/>
</dbReference>
<dbReference type="PANTHER" id="PTHR47099:SF1">
    <property type="entry name" value="METHYLCOBAMIDE:COM METHYLTRANSFERASE MTBA"/>
    <property type="match status" value="1"/>
</dbReference>
<dbReference type="InterPro" id="IPR052024">
    <property type="entry name" value="Methanogen_methyltrans"/>
</dbReference>
<evidence type="ECO:0000259" key="1">
    <source>
        <dbReference type="Pfam" id="PF01208"/>
    </source>
</evidence>
<proteinExistence type="predicted"/>